<dbReference type="Pfam" id="PF00386">
    <property type="entry name" value="C1q"/>
    <property type="match status" value="1"/>
</dbReference>
<dbReference type="Pfam" id="PF00078">
    <property type="entry name" value="RVT_1"/>
    <property type="match status" value="1"/>
</dbReference>
<proteinExistence type="predicted"/>
<dbReference type="InterPro" id="IPR000477">
    <property type="entry name" value="RT_dom"/>
</dbReference>
<sequence length="227" mass="25500">MFQKHLYDYLKRLDLLHPAQSGFRQEHSCQTALINIIDKWIQDMNDGYINLAVLLDFKKAFDVVDHDILCKKLEIYGFDNTAVSFFKSYLNERTQQVQIVALTAQLTSSPSANGIIKFNNVLFSVGYNNLPGYKSSGKFICEKSGIYVISASILSNVNGATFYLHLNNNAITSTYISYDSNHPSRVEHTGTIVLALQLHPNDSVWVKNGGARISASRWSTLSIVKVK</sequence>
<dbReference type="InterPro" id="IPR008983">
    <property type="entry name" value="Tumour_necrosis_fac-like_dom"/>
</dbReference>
<evidence type="ECO:0000313" key="3">
    <source>
        <dbReference type="Proteomes" id="UP000596742"/>
    </source>
</evidence>
<dbReference type="InterPro" id="IPR001073">
    <property type="entry name" value="C1q_dom"/>
</dbReference>
<organism evidence="2 3">
    <name type="scientific">Mytilus galloprovincialis</name>
    <name type="common">Mediterranean mussel</name>
    <dbReference type="NCBI Taxonomy" id="29158"/>
    <lineage>
        <taxon>Eukaryota</taxon>
        <taxon>Metazoa</taxon>
        <taxon>Spiralia</taxon>
        <taxon>Lophotrochozoa</taxon>
        <taxon>Mollusca</taxon>
        <taxon>Bivalvia</taxon>
        <taxon>Autobranchia</taxon>
        <taxon>Pteriomorphia</taxon>
        <taxon>Mytilida</taxon>
        <taxon>Mytiloidea</taxon>
        <taxon>Mytilidae</taxon>
        <taxon>Mytilinae</taxon>
        <taxon>Mytilus</taxon>
    </lineage>
</organism>
<dbReference type="EMBL" id="UYJE01000770">
    <property type="protein sequence ID" value="VDH96278.1"/>
    <property type="molecule type" value="Genomic_DNA"/>
</dbReference>
<dbReference type="SUPFAM" id="SSF49842">
    <property type="entry name" value="TNF-like"/>
    <property type="match status" value="1"/>
</dbReference>
<accession>A0A8B6BWM3</accession>
<dbReference type="OrthoDB" id="7763192at2759"/>
<name>A0A8B6BWM3_MYTGA</name>
<keyword evidence="3" id="KW-1185">Reference proteome</keyword>
<evidence type="ECO:0000259" key="1">
    <source>
        <dbReference type="SMART" id="SM00110"/>
    </source>
</evidence>
<feature type="domain" description="C1q" evidence="1">
    <location>
        <begin position="93"/>
        <end position="220"/>
    </location>
</feature>
<protein>
    <recommendedName>
        <fullName evidence="1">C1q domain-containing protein</fullName>
    </recommendedName>
</protein>
<reference evidence="2" key="1">
    <citation type="submission" date="2018-11" db="EMBL/GenBank/DDBJ databases">
        <authorList>
            <person name="Alioto T."/>
            <person name="Alioto T."/>
        </authorList>
    </citation>
    <scope>NUCLEOTIDE SEQUENCE</scope>
</reference>
<dbReference type="PANTHER" id="PTHR33332">
    <property type="entry name" value="REVERSE TRANSCRIPTASE DOMAIN-CONTAINING PROTEIN"/>
    <property type="match status" value="1"/>
</dbReference>
<comment type="caution">
    <text evidence="2">The sequence shown here is derived from an EMBL/GenBank/DDBJ whole genome shotgun (WGS) entry which is preliminary data.</text>
</comment>
<dbReference type="SMART" id="SM00110">
    <property type="entry name" value="C1Q"/>
    <property type="match status" value="1"/>
</dbReference>
<gene>
    <name evidence="2" type="ORF">MGAL_10B083673</name>
</gene>
<evidence type="ECO:0000313" key="2">
    <source>
        <dbReference type="EMBL" id="VDH96278.1"/>
    </source>
</evidence>
<dbReference type="AlphaFoldDB" id="A0A8B6BWM3"/>
<dbReference type="Gene3D" id="2.60.120.40">
    <property type="match status" value="1"/>
</dbReference>
<dbReference type="Proteomes" id="UP000596742">
    <property type="component" value="Unassembled WGS sequence"/>
</dbReference>